<evidence type="ECO:0000259" key="2">
    <source>
        <dbReference type="Pfam" id="PF07969"/>
    </source>
</evidence>
<dbReference type="PANTHER" id="PTHR22642">
    <property type="entry name" value="IMIDAZOLONEPROPIONASE"/>
    <property type="match status" value="1"/>
</dbReference>
<protein>
    <submittedName>
        <fullName evidence="3">Amidohydrolase</fullName>
    </submittedName>
</protein>
<dbReference type="SUPFAM" id="SSF51338">
    <property type="entry name" value="Composite domain of metallo-dependent hydrolases"/>
    <property type="match status" value="1"/>
</dbReference>
<dbReference type="Proteomes" id="UP001500729">
    <property type="component" value="Unassembled WGS sequence"/>
</dbReference>
<organism evidence="3 4">
    <name type="scientific">Saccharopolyspora erythraea</name>
    <name type="common">Streptomyces erythraeus</name>
    <dbReference type="NCBI Taxonomy" id="1836"/>
    <lineage>
        <taxon>Bacteria</taxon>
        <taxon>Bacillati</taxon>
        <taxon>Actinomycetota</taxon>
        <taxon>Actinomycetes</taxon>
        <taxon>Pseudonocardiales</taxon>
        <taxon>Pseudonocardiaceae</taxon>
        <taxon>Saccharopolyspora</taxon>
    </lineage>
</organism>
<feature type="region of interest" description="Disordered" evidence="1">
    <location>
        <begin position="168"/>
        <end position="193"/>
    </location>
</feature>
<dbReference type="InterPro" id="IPR032466">
    <property type="entry name" value="Metal_Hydrolase"/>
</dbReference>
<dbReference type="Gene3D" id="3.20.20.140">
    <property type="entry name" value="Metal-dependent hydrolases"/>
    <property type="match status" value="1"/>
</dbReference>
<dbReference type="RefSeq" id="WP_009947879.1">
    <property type="nucleotide sequence ID" value="NZ_BAAAGS010000006.1"/>
</dbReference>
<proteinExistence type="predicted"/>
<evidence type="ECO:0000256" key="1">
    <source>
        <dbReference type="SAM" id="MobiDB-lite"/>
    </source>
</evidence>
<dbReference type="InterPro" id="IPR033932">
    <property type="entry name" value="YtcJ-like"/>
</dbReference>
<dbReference type="Gene3D" id="2.30.40.10">
    <property type="entry name" value="Urease, subunit C, domain 1"/>
    <property type="match status" value="1"/>
</dbReference>
<dbReference type="CDD" id="cd01300">
    <property type="entry name" value="YtcJ_like"/>
    <property type="match status" value="1"/>
</dbReference>
<dbReference type="InterPro" id="IPR011059">
    <property type="entry name" value="Metal-dep_hydrolase_composite"/>
</dbReference>
<sequence length="545" mass="58726">MRNGPSRSGDGGPAELAFVGGPVATMDSARSATDAVAVRGGRIVALGGPDVRSRITPSTEVVDLRGRLLLPGFHDAHVHPVYGGLQRLRCDLTDSADAQDCLRRIGEYARSRPDTEWVLGGGWDMGQFPGGTPSREALDAVTGDRPAYLINRDHHGAWVNSAALRLAGVDRDTPDPPDGRVERDRDGGPAGTLHEGATALVSRVVPATTEQQYREGLLEGQRVLHSLGVTSWHDAIIGPYLGYADTLGTYVDLDRRGLLTGRVRGALWWDRERDESQIPELLARREQARGERFRAETVKIMQDGVCENLTAAMLLPYVGGHGSGLSYLTREALSRAVRLLDAEGFQLHFHAVGDRAIRDTLDAVEAARAANGMNDLRHQIAHVQVVQPSDVPRFHELGVAATIQAMWAVNDAAMTELTVPHLGHRRAGWQYPFRSLRAAGAVLAAGSDWPVSDASPMRAVHVAVNRREPGDDDPFLPEQGLDLVDALAAYTAGSAWVNHVEHEVGTIELGKAADLVVLEGDPFSLPANEIGLCGVDMTVVDGRIV</sequence>
<gene>
    <name evidence="3" type="ORF">GCM10009533_13970</name>
</gene>
<evidence type="ECO:0000313" key="3">
    <source>
        <dbReference type="EMBL" id="GAA0516131.1"/>
    </source>
</evidence>
<keyword evidence="4" id="KW-1185">Reference proteome</keyword>
<comment type="caution">
    <text evidence="3">The sequence shown here is derived from an EMBL/GenBank/DDBJ whole genome shotgun (WGS) entry which is preliminary data.</text>
</comment>
<dbReference type="InterPro" id="IPR013108">
    <property type="entry name" value="Amidohydro_3"/>
</dbReference>
<dbReference type="Pfam" id="PF07969">
    <property type="entry name" value="Amidohydro_3"/>
    <property type="match status" value="1"/>
</dbReference>
<dbReference type="Gene3D" id="3.10.310.70">
    <property type="match status" value="1"/>
</dbReference>
<evidence type="ECO:0000313" key="4">
    <source>
        <dbReference type="Proteomes" id="UP001500729"/>
    </source>
</evidence>
<name>A0ABP3M9N4_SACER</name>
<feature type="compositionally biased region" description="Basic and acidic residues" evidence="1">
    <location>
        <begin position="168"/>
        <end position="187"/>
    </location>
</feature>
<dbReference type="SUPFAM" id="SSF51556">
    <property type="entry name" value="Metallo-dependent hydrolases"/>
    <property type="match status" value="1"/>
</dbReference>
<feature type="domain" description="Amidohydrolase 3" evidence="2">
    <location>
        <begin position="60"/>
        <end position="545"/>
    </location>
</feature>
<dbReference type="PANTHER" id="PTHR22642:SF2">
    <property type="entry name" value="PROTEIN LONG AFTER FAR-RED 3"/>
    <property type="match status" value="1"/>
</dbReference>
<accession>A0ABP3M9N4</accession>
<dbReference type="EMBL" id="BAAAGS010000006">
    <property type="protein sequence ID" value="GAA0516131.1"/>
    <property type="molecule type" value="Genomic_DNA"/>
</dbReference>
<reference evidence="4" key="1">
    <citation type="journal article" date="2019" name="Int. J. Syst. Evol. Microbiol.">
        <title>The Global Catalogue of Microorganisms (GCM) 10K type strain sequencing project: providing services to taxonomists for standard genome sequencing and annotation.</title>
        <authorList>
            <consortium name="The Broad Institute Genomics Platform"/>
            <consortium name="The Broad Institute Genome Sequencing Center for Infectious Disease"/>
            <person name="Wu L."/>
            <person name="Ma J."/>
        </authorList>
    </citation>
    <scope>NUCLEOTIDE SEQUENCE [LARGE SCALE GENOMIC DNA]</scope>
    <source>
        <strain evidence="4">JCM 10303</strain>
    </source>
</reference>